<gene>
    <name evidence="1" type="ORF">VTAP4600_A0516</name>
</gene>
<protein>
    <recommendedName>
        <fullName evidence="3">MmcQ-like protein</fullName>
    </recommendedName>
</protein>
<evidence type="ECO:0000313" key="1">
    <source>
        <dbReference type="EMBL" id="SON48495.1"/>
    </source>
</evidence>
<proteinExistence type="predicted"/>
<dbReference type="PANTHER" id="PTHR35145">
    <property type="entry name" value="CYTOPLASMIC PROTEIN-RELATED"/>
    <property type="match status" value="1"/>
</dbReference>
<keyword evidence="2" id="KW-1185">Reference proteome</keyword>
<dbReference type="Proteomes" id="UP000235828">
    <property type="component" value="Chromosome A"/>
</dbReference>
<dbReference type="KEGG" id="vta:A0516"/>
<dbReference type="SUPFAM" id="SSF142906">
    <property type="entry name" value="YjbR-like"/>
    <property type="match status" value="1"/>
</dbReference>
<organism evidence="1 2">
    <name type="scientific">Vibrio tapetis subsp. tapetis</name>
    <dbReference type="NCBI Taxonomy" id="1671868"/>
    <lineage>
        <taxon>Bacteria</taxon>
        <taxon>Pseudomonadati</taxon>
        <taxon>Pseudomonadota</taxon>
        <taxon>Gammaproteobacteria</taxon>
        <taxon>Vibrionales</taxon>
        <taxon>Vibrionaceae</taxon>
        <taxon>Vibrio</taxon>
    </lineage>
</organism>
<dbReference type="PANTHER" id="PTHR35145:SF1">
    <property type="entry name" value="CYTOPLASMIC PROTEIN"/>
    <property type="match status" value="1"/>
</dbReference>
<dbReference type="RefSeq" id="WP_102521339.1">
    <property type="nucleotide sequence ID" value="NZ_LT960611.1"/>
</dbReference>
<dbReference type="EMBL" id="LT960611">
    <property type="protein sequence ID" value="SON48495.1"/>
    <property type="molecule type" value="Genomic_DNA"/>
</dbReference>
<evidence type="ECO:0008006" key="3">
    <source>
        <dbReference type="Google" id="ProtNLM"/>
    </source>
</evidence>
<name>A0A2N8Z9A1_9VIBR</name>
<dbReference type="OrthoDB" id="3194910at2"/>
<dbReference type="AlphaFoldDB" id="A0A2N8Z9A1"/>
<evidence type="ECO:0000313" key="2">
    <source>
        <dbReference type="Proteomes" id="UP000235828"/>
    </source>
</evidence>
<dbReference type="InterPro" id="IPR007351">
    <property type="entry name" value="YjbR"/>
</dbReference>
<dbReference type="Gene3D" id="3.90.1150.30">
    <property type="match status" value="1"/>
</dbReference>
<reference evidence="1 2" key="1">
    <citation type="submission" date="2017-10" db="EMBL/GenBank/DDBJ databases">
        <authorList>
            <person name="Banno H."/>
            <person name="Chua N.-H."/>
        </authorList>
    </citation>
    <scope>NUCLEOTIDE SEQUENCE [LARGE SCALE GENOMIC DNA]</scope>
    <source>
        <strain evidence="1">Vibrio tapetis CECT4600</strain>
    </source>
</reference>
<accession>A0A2N8Z9A1</accession>
<dbReference type="InterPro" id="IPR038056">
    <property type="entry name" value="YjbR-like_sf"/>
</dbReference>
<dbReference type="InterPro" id="IPR058532">
    <property type="entry name" value="YjbR/MT2646/Rv2570-like"/>
</dbReference>
<sequence>MTSIINEQALTDYVLESRGSEQSYPFGPDAAVFKVRDKMFALIAFHKEKLCITLKATPADVEVLTEQFDAIIPGYHMNKKHWITVTVEGDVSEGMIQDLVDGSYKLVVSKLPKVQREALLVK</sequence>
<dbReference type="Pfam" id="PF04237">
    <property type="entry name" value="YjbR"/>
    <property type="match status" value="1"/>
</dbReference>